<feature type="binding site" evidence="3">
    <location>
        <position position="62"/>
    </location>
    <ligand>
        <name>a divalent metal cation</name>
        <dbReference type="ChEBI" id="CHEBI:60240"/>
    </ligand>
</feature>
<accession>A0AAW8JB82</accession>
<evidence type="ECO:0000313" key="5">
    <source>
        <dbReference type="Proteomes" id="UP001243844"/>
    </source>
</evidence>
<dbReference type="GO" id="GO:0046872">
    <property type="term" value="F:metal ion binding"/>
    <property type="evidence" value="ECO:0007669"/>
    <property type="project" value="UniProtKB-KW"/>
</dbReference>
<evidence type="ECO:0000256" key="1">
    <source>
        <dbReference type="ARBA" id="ARBA00008635"/>
    </source>
</evidence>
<dbReference type="AlphaFoldDB" id="A0AAW8JB82"/>
<dbReference type="PANTHER" id="PTHR37302:SF1">
    <property type="entry name" value="PROTEIN DINB"/>
    <property type="match status" value="1"/>
</dbReference>
<dbReference type="InterPro" id="IPR034660">
    <property type="entry name" value="DinB/YfiT-like"/>
</dbReference>
<dbReference type="InterPro" id="IPR007837">
    <property type="entry name" value="DinB"/>
</dbReference>
<organism evidence="4 5">
    <name type="scientific">Acinetobacter rudis</name>
    <dbReference type="NCBI Taxonomy" id="632955"/>
    <lineage>
        <taxon>Bacteria</taxon>
        <taxon>Pseudomonadati</taxon>
        <taxon>Pseudomonadota</taxon>
        <taxon>Gammaproteobacteria</taxon>
        <taxon>Moraxellales</taxon>
        <taxon>Moraxellaceae</taxon>
        <taxon>Acinetobacter</taxon>
    </lineage>
</organism>
<protein>
    <submittedName>
        <fullName evidence="4">DinB family protein</fullName>
    </submittedName>
</protein>
<dbReference type="SUPFAM" id="SSF109854">
    <property type="entry name" value="DinB/YfiT-like putative metalloenzymes"/>
    <property type="match status" value="1"/>
</dbReference>
<proteinExistence type="inferred from homology"/>
<comment type="caution">
    <text evidence="4">The sequence shown here is derived from an EMBL/GenBank/DDBJ whole genome shotgun (WGS) entry which is preliminary data.</text>
</comment>
<dbReference type="PANTHER" id="PTHR37302">
    <property type="entry name" value="SLR1116 PROTEIN"/>
    <property type="match status" value="1"/>
</dbReference>
<dbReference type="Pfam" id="PF05163">
    <property type="entry name" value="DinB"/>
    <property type="match status" value="1"/>
</dbReference>
<sequence length="93" mass="10753">MEDRQQLVTTLQKKSYNWLDFLQQLDPALLLQELHYCTTTGQKLSLPYAATLLHVFNHSTHHRGQITAALTQMGYPCPALDLVYMLVEEKNKH</sequence>
<dbReference type="EMBL" id="JAVIDL010000019">
    <property type="protein sequence ID" value="MDQ8936197.1"/>
    <property type="molecule type" value="Genomic_DNA"/>
</dbReference>
<evidence type="ECO:0000256" key="3">
    <source>
        <dbReference type="PIRSR" id="PIRSR607837-1"/>
    </source>
</evidence>
<feature type="binding site" evidence="3">
    <location>
        <position position="58"/>
    </location>
    <ligand>
        <name>a divalent metal cation</name>
        <dbReference type="ChEBI" id="CHEBI:60240"/>
    </ligand>
</feature>
<gene>
    <name evidence="4" type="ORF">RFH47_10710</name>
</gene>
<evidence type="ECO:0000256" key="2">
    <source>
        <dbReference type="ARBA" id="ARBA00022723"/>
    </source>
</evidence>
<keyword evidence="2 3" id="KW-0479">Metal-binding</keyword>
<dbReference type="Proteomes" id="UP001243844">
    <property type="component" value="Unassembled WGS sequence"/>
</dbReference>
<comment type="similarity">
    <text evidence="1">Belongs to the DinB family.</text>
</comment>
<evidence type="ECO:0000313" key="4">
    <source>
        <dbReference type="EMBL" id="MDQ8936197.1"/>
    </source>
</evidence>
<reference evidence="4" key="1">
    <citation type="submission" date="2023-08" db="EMBL/GenBank/DDBJ databases">
        <title>Emergence of clinically-relevant ST2 carbapenem-resistant Acinetobacter baumannii strains in hospital sewages in Zhejiang, East of China.</title>
        <authorList>
            <person name="Kaichao C."/>
            <person name="Zhang R."/>
        </authorList>
    </citation>
    <scope>NUCLEOTIDE SEQUENCE</scope>
    <source>
        <strain evidence="4">M-RB-37</strain>
    </source>
</reference>
<dbReference type="RefSeq" id="WP_309004416.1">
    <property type="nucleotide sequence ID" value="NZ_JAVIDL010000019.1"/>
</dbReference>
<name>A0AAW8JB82_9GAMM</name>
<dbReference type="Gene3D" id="1.20.120.450">
    <property type="entry name" value="dinb family like domain"/>
    <property type="match status" value="1"/>
</dbReference>